<organism evidence="4 5">
    <name type="scientific">Ramazzottius varieornatus</name>
    <name type="common">Water bear</name>
    <name type="synonym">Tardigrade</name>
    <dbReference type="NCBI Taxonomy" id="947166"/>
    <lineage>
        <taxon>Eukaryota</taxon>
        <taxon>Metazoa</taxon>
        <taxon>Ecdysozoa</taxon>
        <taxon>Tardigrada</taxon>
        <taxon>Eutardigrada</taxon>
        <taxon>Parachela</taxon>
        <taxon>Hypsibioidea</taxon>
        <taxon>Ramazzottiidae</taxon>
        <taxon>Ramazzottius</taxon>
    </lineage>
</organism>
<dbReference type="InterPro" id="IPR017096">
    <property type="entry name" value="BTB-kelch_protein"/>
</dbReference>
<comment type="caution">
    <text evidence="4">The sequence shown here is derived from an EMBL/GenBank/DDBJ whole genome shotgun (WGS) entry which is preliminary data.</text>
</comment>
<gene>
    <name evidence="4" type="primary">RvY_09125-1</name>
    <name evidence="4" type="synonym">RvY_09125.1</name>
    <name evidence="4" type="ORF">RvY_09125</name>
</gene>
<dbReference type="AlphaFoldDB" id="A0A1D1VCV0"/>
<dbReference type="SUPFAM" id="SSF117281">
    <property type="entry name" value="Kelch motif"/>
    <property type="match status" value="1"/>
</dbReference>
<dbReference type="EMBL" id="BDGG01000004">
    <property type="protein sequence ID" value="GAU97902.1"/>
    <property type="molecule type" value="Genomic_DNA"/>
</dbReference>
<proteinExistence type="predicted"/>
<accession>A0A1D1VCV0</accession>
<dbReference type="Gene3D" id="3.30.710.10">
    <property type="entry name" value="Potassium Channel Kv1.1, Chain A"/>
    <property type="match status" value="1"/>
</dbReference>
<dbReference type="Pfam" id="PF24681">
    <property type="entry name" value="Kelch_KLHDC2_KLHL20_DRC7"/>
    <property type="match status" value="1"/>
</dbReference>
<dbReference type="STRING" id="947166.A0A1D1VCV0"/>
<dbReference type="FunFam" id="1.25.40.420:FF:000001">
    <property type="entry name" value="Kelch-like family member 12"/>
    <property type="match status" value="1"/>
</dbReference>
<dbReference type="InterPro" id="IPR011705">
    <property type="entry name" value="BACK"/>
</dbReference>
<reference evidence="4 5" key="1">
    <citation type="journal article" date="2016" name="Nat. Commun.">
        <title>Extremotolerant tardigrade genome and improved radiotolerance of human cultured cells by tardigrade-unique protein.</title>
        <authorList>
            <person name="Hashimoto T."/>
            <person name="Horikawa D.D."/>
            <person name="Saito Y."/>
            <person name="Kuwahara H."/>
            <person name="Kozuka-Hata H."/>
            <person name="Shin-I T."/>
            <person name="Minakuchi Y."/>
            <person name="Ohishi K."/>
            <person name="Motoyama A."/>
            <person name="Aizu T."/>
            <person name="Enomoto A."/>
            <person name="Kondo K."/>
            <person name="Tanaka S."/>
            <person name="Hara Y."/>
            <person name="Koshikawa S."/>
            <person name="Sagara H."/>
            <person name="Miura T."/>
            <person name="Yokobori S."/>
            <person name="Miyagawa K."/>
            <person name="Suzuki Y."/>
            <person name="Kubo T."/>
            <person name="Oyama M."/>
            <person name="Kohara Y."/>
            <person name="Fujiyama A."/>
            <person name="Arakawa K."/>
            <person name="Katayama T."/>
            <person name="Toyoda A."/>
            <person name="Kunieda T."/>
        </authorList>
    </citation>
    <scope>NUCLEOTIDE SEQUENCE [LARGE SCALE GENOMIC DNA]</scope>
    <source>
        <strain evidence="4 5">YOKOZUNA-1</strain>
    </source>
</reference>
<feature type="domain" description="BTB" evidence="3">
    <location>
        <begin position="77"/>
        <end position="144"/>
    </location>
</feature>
<protein>
    <recommendedName>
        <fullName evidence="3">BTB domain-containing protein</fullName>
    </recommendedName>
</protein>
<sequence length="616" mass="69318">MEQLALLSVPNKVPSSRRSSLSVRRKSSLCPEISLLGSSHYSHVEIISCNTFDSDIHVEICQLFATLNTLWESEDPCDVAIVVGQTTVDAHKKVLSHFSPYFRAMFEARMAESQQDIIELHDVDATAVEDVIGFAYSGKLTLRQDNVQQITETGSMFQLGLILIECCRYLRNELDPANCLGIAQFADTYNLATMDLPNLARNFARVHFSELTHCEEFLELDTTQLVDLLSSPYLSCDNEEQVYEMCVNWLLYEPADRVLHVPEVLDKVHLCLMKLEYLSALTESVEPHASPFKEIRSYLLDQLDRWPGNCPCNNGPLKYCHRRRHLQENLCILGGLTPTGSRELEMDKYNPATREWTEFDKMLGRKTGVGAAEMDDFLYVAGGSDPKIVYRTVQKYSPRPEVPVWLTDVASMISSRAYFCLVKAINGFLYAIGGWNNDGECLKSVERYDPIRNRWSSTTPMSSKRSGAGCAAMMDHIYVCGGNDGIFTLNSVERLNLDSHVWEPVPPMQEKRCDLGCAVLNNFLYAVGGSKQDHASCERLNIRSQVWEVISPMTSLRPHGSIGAKFIKNILYVVGGSDRNVPNELEAYNPETDSWTPQPSMKNPSRIQGGYVVLTL</sequence>
<dbReference type="SMART" id="SM00612">
    <property type="entry name" value="Kelch"/>
    <property type="match status" value="6"/>
</dbReference>
<dbReference type="Pfam" id="PF00651">
    <property type="entry name" value="BTB"/>
    <property type="match status" value="1"/>
</dbReference>
<evidence type="ECO:0000256" key="1">
    <source>
        <dbReference type="ARBA" id="ARBA00022441"/>
    </source>
</evidence>
<dbReference type="InterPro" id="IPR000210">
    <property type="entry name" value="BTB/POZ_dom"/>
</dbReference>
<dbReference type="InterPro" id="IPR011333">
    <property type="entry name" value="SKP1/BTB/POZ_sf"/>
</dbReference>
<evidence type="ECO:0000313" key="4">
    <source>
        <dbReference type="EMBL" id="GAU97902.1"/>
    </source>
</evidence>
<dbReference type="InterPro" id="IPR015915">
    <property type="entry name" value="Kelch-typ_b-propeller"/>
</dbReference>
<dbReference type="SUPFAM" id="SSF54695">
    <property type="entry name" value="POZ domain"/>
    <property type="match status" value="1"/>
</dbReference>
<dbReference type="PROSITE" id="PS50097">
    <property type="entry name" value="BTB"/>
    <property type="match status" value="1"/>
</dbReference>
<dbReference type="InterPro" id="IPR006652">
    <property type="entry name" value="Kelch_1"/>
</dbReference>
<evidence type="ECO:0000313" key="5">
    <source>
        <dbReference type="Proteomes" id="UP000186922"/>
    </source>
</evidence>
<dbReference type="PIRSF" id="PIRSF037037">
    <property type="entry name" value="Kelch-like_protein_gigaxonin"/>
    <property type="match status" value="1"/>
</dbReference>
<dbReference type="SMART" id="SM00225">
    <property type="entry name" value="BTB"/>
    <property type="match status" value="1"/>
</dbReference>
<dbReference type="OrthoDB" id="45365at2759"/>
<evidence type="ECO:0000256" key="2">
    <source>
        <dbReference type="ARBA" id="ARBA00022737"/>
    </source>
</evidence>
<keyword evidence="5" id="KW-1185">Reference proteome</keyword>
<evidence type="ECO:0000259" key="3">
    <source>
        <dbReference type="PROSITE" id="PS50097"/>
    </source>
</evidence>
<dbReference type="SMART" id="SM00875">
    <property type="entry name" value="BACK"/>
    <property type="match status" value="1"/>
</dbReference>
<keyword evidence="1" id="KW-0880">Kelch repeat</keyword>
<dbReference type="Pfam" id="PF07707">
    <property type="entry name" value="BACK"/>
    <property type="match status" value="1"/>
</dbReference>
<keyword evidence="2" id="KW-0677">Repeat</keyword>
<dbReference type="PANTHER" id="PTHR45632">
    <property type="entry name" value="LD33804P"/>
    <property type="match status" value="1"/>
</dbReference>
<dbReference type="Proteomes" id="UP000186922">
    <property type="component" value="Unassembled WGS sequence"/>
</dbReference>
<dbReference type="Gene3D" id="1.25.40.420">
    <property type="match status" value="1"/>
</dbReference>
<dbReference type="Gene3D" id="2.120.10.80">
    <property type="entry name" value="Kelch-type beta propeller"/>
    <property type="match status" value="1"/>
</dbReference>
<dbReference type="PANTHER" id="PTHR45632:SF3">
    <property type="entry name" value="KELCH-LIKE PROTEIN 32"/>
    <property type="match status" value="1"/>
</dbReference>
<name>A0A1D1VCV0_RAMVA</name>